<keyword evidence="7" id="KW-0998">Cell outer membrane</keyword>
<evidence type="ECO:0000256" key="1">
    <source>
        <dbReference type="ARBA" id="ARBA00004442"/>
    </source>
</evidence>
<dbReference type="Pfam" id="PF00263">
    <property type="entry name" value="Secretin"/>
    <property type="match status" value="1"/>
</dbReference>
<evidence type="ECO:0000256" key="7">
    <source>
        <dbReference type="ARBA" id="ARBA00023237"/>
    </source>
</evidence>
<dbReference type="AlphaFoldDB" id="A0A3B1A7H2"/>
<dbReference type="InterPro" id="IPR004846">
    <property type="entry name" value="T2SS/T3SS_dom"/>
</dbReference>
<dbReference type="PRINTS" id="PR00811">
    <property type="entry name" value="BCTERIALGSPD"/>
</dbReference>
<dbReference type="InterPro" id="IPR021731">
    <property type="entry name" value="AMIN_dom"/>
</dbReference>
<dbReference type="InterPro" id="IPR011662">
    <property type="entry name" value="Secretin/TonB_short_N"/>
</dbReference>
<evidence type="ECO:0000259" key="8">
    <source>
        <dbReference type="SMART" id="SM00965"/>
    </source>
</evidence>
<dbReference type="InterPro" id="IPR001775">
    <property type="entry name" value="GspD/PilQ"/>
</dbReference>
<reference evidence="9" key="1">
    <citation type="submission" date="2018-06" db="EMBL/GenBank/DDBJ databases">
        <authorList>
            <person name="Zhirakovskaya E."/>
        </authorList>
    </citation>
    <scope>NUCLEOTIDE SEQUENCE</scope>
</reference>
<evidence type="ECO:0000256" key="6">
    <source>
        <dbReference type="ARBA" id="ARBA00023136"/>
    </source>
</evidence>
<dbReference type="Pfam" id="PF11741">
    <property type="entry name" value="AMIN"/>
    <property type="match status" value="1"/>
</dbReference>
<keyword evidence="5" id="KW-0653">Protein transport</keyword>
<keyword evidence="4" id="KW-0732">Signal</keyword>
<name>A0A3B1A7H2_9ZZZZ</name>
<sequence length="723" mass="79837">MKIEMDWESWKMKTQSLSRLKWRMKNLLRQTHLGTVFVSLLMAFSLPVYALDGADANEPIQVLEDVGFISLPGDRVQIRLSITGMTEVAQPLSFTIDNPARIALDFPGITSNIAKKTPIGMGVARSINAVEAKGRTRVVLNLVRMVPYETRVDGSDFYIILGSDAMKETVATLSDDGEVVHEVVEKSHEIKNIDFRRGKNGEAHIIVTLSDPTTPVNITEESGNIVLDFLDARLPEEFVRRLDVIDFATPVTTIDSFMEKRNARLVVRAEGDYVQLAYQANETFTLEIAPLTEEEKAVKKDKFGYSGERLSLNFQDIEIRAVLQLIADFTDINMVTSDTVQGSVTLRLQNVPWDQALDLILKTKGLAKRKQGNVMLIAPSEEIAAREKQEFESLKQVDELAPLFSEVIQINYAKAADIAGIISSSDNSMMSDRGRVSVDERTNNLLIRDTLEKLEEILRLIDDLDIAVRQVLIESRIVIANDDFKRDVGARFGASGVKNQSGGNQEITSGSLNGTTQIGNGSTWQFNDRMNVNLPVIGDAGSLGLAVLGSNFLIEMELSAMQAEGKGEVVSSPRVITSNQSTGIIEQGVEVPYQEASSSGATTTSFKKAVLSLEVTPQITPDDRIIMDLIVKKDNVIQNVNGGNIPSIETREVQTQVLVENGETVVLGGIYEQIKSDRVAKVPFFGDIPLIGVLFRRTTKEDFKDELLIFVTPKILKESLGAR</sequence>
<dbReference type="InterPro" id="IPR005644">
    <property type="entry name" value="NolW-like"/>
</dbReference>
<dbReference type="NCBIfam" id="TIGR02515">
    <property type="entry name" value="IV_pilus_PilQ"/>
    <property type="match status" value="1"/>
</dbReference>
<dbReference type="GO" id="GO:0009279">
    <property type="term" value="C:cell outer membrane"/>
    <property type="evidence" value="ECO:0007669"/>
    <property type="project" value="UniProtKB-SubCell"/>
</dbReference>
<feature type="domain" description="Secretin/TonB short N-terminal" evidence="8">
    <location>
        <begin position="332"/>
        <end position="380"/>
    </location>
</feature>
<dbReference type="Pfam" id="PF07660">
    <property type="entry name" value="STN"/>
    <property type="match status" value="1"/>
</dbReference>
<dbReference type="Gene3D" id="2.60.40.3470">
    <property type="match status" value="1"/>
</dbReference>
<dbReference type="InterPro" id="IPR051808">
    <property type="entry name" value="Type_IV_pilus_biogenesis"/>
</dbReference>
<evidence type="ECO:0000256" key="3">
    <source>
        <dbReference type="ARBA" id="ARBA00022448"/>
    </source>
</evidence>
<keyword evidence="6" id="KW-0472">Membrane</keyword>
<gene>
    <name evidence="9" type="ORF">MNBD_GAMMA17-465</name>
</gene>
<dbReference type="PANTHER" id="PTHR30604">
    <property type="entry name" value="PROTEIN TRANSPORT PROTEIN HOFQ"/>
    <property type="match status" value="1"/>
</dbReference>
<dbReference type="SMART" id="SM00965">
    <property type="entry name" value="STN"/>
    <property type="match status" value="1"/>
</dbReference>
<dbReference type="PROSITE" id="PS00875">
    <property type="entry name" value="T2SP_D"/>
    <property type="match status" value="1"/>
</dbReference>
<proteinExistence type="inferred from homology"/>
<evidence type="ECO:0000313" key="9">
    <source>
        <dbReference type="EMBL" id="VAW88846.1"/>
    </source>
</evidence>
<organism evidence="9">
    <name type="scientific">hydrothermal vent metagenome</name>
    <dbReference type="NCBI Taxonomy" id="652676"/>
    <lineage>
        <taxon>unclassified sequences</taxon>
        <taxon>metagenomes</taxon>
        <taxon>ecological metagenomes</taxon>
    </lineage>
</organism>
<comment type="similarity">
    <text evidence="2">Belongs to the bacterial secretin family. PilQ subfamily.</text>
</comment>
<dbReference type="InterPro" id="IPR013355">
    <property type="entry name" value="Pilus_4_PilQ"/>
</dbReference>
<accession>A0A3B1A7H2</accession>
<dbReference type="Gene3D" id="3.30.1370.120">
    <property type="match status" value="1"/>
</dbReference>
<dbReference type="GO" id="GO:0009306">
    <property type="term" value="P:protein secretion"/>
    <property type="evidence" value="ECO:0007669"/>
    <property type="project" value="InterPro"/>
</dbReference>
<dbReference type="Gene3D" id="3.30.1370.130">
    <property type="match status" value="1"/>
</dbReference>
<comment type="subcellular location">
    <subcellularLocation>
        <location evidence="1">Cell outer membrane</location>
    </subcellularLocation>
</comment>
<keyword evidence="3" id="KW-0813">Transport</keyword>
<evidence type="ECO:0000256" key="4">
    <source>
        <dbReference type="ARBA" id="ARBA00022729"/>
    </source>
</evidence>
<evidence type="ECO:0000256" key="2">
    <source>
        <dbReference type="ARBA" id="ARBA00006304"/>
    </source>
</evidence>
<dbReference type="EMBL" id="UOFQ01000110">
    <property type="protein sequence ID" value="VAW88846.1"/>
    <property type="molecule type" value="Genomic_DNA"/>
</dbReference>
<dbReference type="Gene3D" id="2.60.40.3500">
    <property type="match status" value="1"/>
</dbReference>
<protein>
    <submittedName>
        <fullName evidence="9">Type IV pilus biogenesis protein PilQ</fullName>
    </submittedName>
</protein>
<dbReference type="InterPro" id="IPR004845">
    <property type="entry name" value="T2SS_GspD_CS"/>
</dbReference>
<dbReference type="InterPro" id="IPR038591">
    <property type="entry name" value="NolW-like_sf"/>
</dbReference>
<dbReference type="PANTHER" id="PTHR30604:SF1">
    <property type="entry name" value="DNA UTILIZATION PROTEIN HOFQ"/>
    <property type="match status" value="1"/>
</dbReference>
<evidence type="ECO:0000256" key="5">
    <source>
        <dbReference type="ARBA" id="ARBA00022927"/>
    </source>
</evidence>
<dbReference type="Pfam" id="PF03958">
    <property type="entry name" value="Secretin_N"/>
    <property type="match status" value="1"/>
</dbReference>